<dbReference type="GO" id="GO:0016491">
    <property type="term" value="F:oxidoreductase activity"/>
    <property type="evidence" value="ECO:0007669"/>
    <property type="project" value="UniProtKB-KW"/>
</dbReference>
<dbReference type="Pfam" id="PF06985">
    <property type="entry name" value="HET"/>
    <property type="match status" value="1"/>
</dbReference>
<dbReference type="InterPro" id="IPR036291">
    <property type="entry name" value="NAD(P)-bd_dom_sf"/>
</dbReference>
<dbReference type="AlphaFoldDB" id="A0A2H1G3X7"/>
<proteinExistence type="predicted"/>
<dbReference type="InterPro" id="IPR010730">
    <property type="entry name" value="HET"/>
</dbReference>
<accession>A0A2H1G3X7</accession>
<evidence type="ECO:0000313" key="6">
    <source>
        <dbReference type="Proteomes" id="UP000245764"/>
    </source>
</evidence>
<reference evidence="6" key="1">
    <citation type="submission" date="2017-05" db="EMBL/GenBank/DDBJ databases">
        <authorList>
            <person name="Song R."/>
            <person name="Chenine A.L."/>
            <person name="Ruprecht R.M."/>
        </authorList>
    </citation>
    <scope>NUCLEOTIDE SEQUENCE [LARGE SCALE GENOMIC DNA]</scope>
</reference>
<dbReference type="InterPro" id="IPR052895">
    <property type="entry name" value="HetReg/Transcr_Mod"/>
</dbReference>
<sequence length="917" mass="103171">MSKQCPESHGIVTMEVQAEICLAIDMQYNPVTSWHNRLLPGEYEDSIIECRLEEVSLKDAAVEFVALSFCSGNPNADVRIWCDGRPLSITADLFAVLRNARARQSTVSLWVDQLCIDQTDILDRNEQSSKMGQIYRAASGVVVWLGEESDGSSAAMQLPRRITKYWPSLYDNPRELLQSNKTPDNIDRWQTGVWTAFMSLLEPPWWRRIWAIQEVVCAREIILTCGTATAVWDDFVKLVQVIDAIRHPVNTPSPGTRTTAQRVAFMQELRSITEQGTTQAMTDYADKDSLALNILSMAKDCEATDHRDKLFACHHLVRLWDRPDYGMPIEMLYKRFALKYLSRLAEAITEPSCDEKTLFRRQVELVYTAGTCNQNLDLPSWVPDWSVPWRTRPLWYENECYSAGGHEIKEIIATVVERRPHEFNFRLPVTTKVFDRVLAAGTDAIQVTSSDPSDLFVDLRAWLFQSMSLLHMHRNRSSPYTDLTTAIARTITVDQDDGHRLSPEEAVSRYEALLEMLRLSKAEPSSPIDNESQSTYHSVAAFLRGRVVFVTERGYIGLAQVGVAWGDTIAVMQGAPVPIVLRPTLETGPKVREYRMLCEAFVANDEVMYGGFWEGDVPGEDIALVTLLGADGKLGPSIYEALVSAGFTVTVLKRDSSKSKTSYPSQVSIPDAFNVEDLVEVLRGQDAIVVTIKGSETELQKRIADACVKAGVKRFIPADFGSVDSSSALTQELVPLYKHKTALREYLIELAQKHSSFTWTSLVCGHFFDQSLEFLHIYLPQRRIEIINDGSQKWSASSLAQIALATVRILQRPDVTANRMIYIQSFLVSQNEVTAAFERATGGAKWEVVSKDSEKYREEEKIKADAGDKEAVENLVWLLGAIDADWTGKKDFAMEELGLEEEDLDEVVRATVKRLEG</sequence>
<dbReference type="Pfam" id="PF05368">
    <property type="entry name" value="NmrA"/>
    <property type="match status" value="1"/>
</dbReference>
<dbReference type="PANTHER" id="PTHR24148">
    <property type="entry name" value="ANKYRIN REPEAT DOMAIN-CONTAINING PROTEIN 39 HOMOLOG-RELATED"/>
    <property type="match status" value="1"/>
</dbReference>
<feature type="domain" description="NmrA-like" evidence="3">
    <location>
        <begin position="624"/>
        <end position="842"/>
    </location>
</feature>
<dbReference type="SUPFAM" id="SSF51735">
    <property type="entry name" value="NAD(P)-binding Rossmann-fold domains"/>
    <property type="match status" value="1"/>
</dbReference>
<dbReference type="EMBL" id="LT854255">
    <property type="protein sequence ID" value="SMR48260.1"/>
    <property type="molecule type" value="Genomic_DNA"/>
</dbReference>
<dbReference type="Gene3D" id="3.40.50.720">
    <property type="entry name" value="NAD(P)-binding Rossmann-like Domain"/>
    <property type="match status" value="1"/>
</dbReference>
<evidence type="ECO:0008006" key="7">
    <source>
        <dbReference type="Google" id="ProtNLM"/>
    </source>
</evidence>
<dbReference type="InterPro" id="IPR008030">
    <property type="entry name" value="NmrA-like"/>
</dbReference>
<dbReference type="Proteomes" id="UP000245764">
    <property type="component" value="Chromosome 3"/>
</dbReference>
<keyword evidence="1" id="KW-0521">NADP</keyword>
<evidence type="ECO:0000256" key="1">
    <source>
        <dbReference type="ARBA" id="ARBA00022857"/>
    </source>
</evidence>
<protein>
    <recommendedName>
        <fullName evidence="7">NmrA-like domain-containing protein</fullName>
    </recommendedName>
</protein>
<evidence type="ECO:0000259" key="3">
    <source>
        <dbReference type="Pfam" id="PF05368"/>
    </source>
</evidence>
<organism evidence="5 6">
    <name type="scientific">Zymoseptoria tritici ST99CH_1E4</name>
    <dbReference type="NCBI Taxonomy" id="1276532"/>
    <lineage>
        <taxon>Eukaryota</taxon>
        <taxon>Fungi</taxon>
        <taxon>Dikarya</taxon>
        <taxon>Ascomycota</taxon>
        <taxon>Pezizomycotina</taxon>
        <taxon>Dothideomycetes</taxon>
        <taxon>Dothideomycetidae</taxon>
        <taxon>Mycosphaerellales</taxon>
        <taxon>Mycosphaerellaceae</taxon>
        <taxon>Zymoseptoria</taxon>
    </lineage>
</organism>
<evidence type="ECO:0000256" key="2">
    <source>
        <dbReference type="ARBA" id="ARBA00023002"/>
    </source>
</evidence>
<dbReference type="CDD" id="cd05259">
    <property type="entry name" value="PCBER_SDR_a"/>
    <property type="match status" value="1"/>
</dbReference>
<dbReference type="Gene3D" id="3.90.25.10">
    <property type="entry name" value="UDP-galactose 4-epimerase, domain 1"/>
    <property type="match status" value="1"/>
</dbReference>
<evidence type="ECO:0000259" key="4">
    <source>
        <dbReference type="Pfam" id="PF06985"/>
    </source>
</evidence>
<gene>
    <name evidence="5" type="ORF">ZT1E4_G3649</name>
</gene>
<evidence type="ECO:0000313" key="5">
    <source>
        <dbReference type="EMBL" id="SMR48260.1"/>
    </source>
</evidence>
<dbReference type="InterPro" id="IPR045312">
    <property type="entry name" value="PCBER-like"/>
</dbReference>
<keyword evidence="2" id="KW-0560">Oxidoreductase</keyword>
<dbReference type="PANTHER" id="PTHR24148:SF73">
    <property type="entry name" value="HET DOMAIN PROTEIN (AFU_ORTHOLOGUE AFUA_8G01020)"/>
    <property type="match status" value="1"/>
</dbReference>
<name>A0A2H1G3X7_ZYMTR</name>
<feature type="domain" description="Heterokaryon incompatibility" evidence="4">
    <location>
        <begin position="64"/>
        <end position="214"/>
    </location>
</feature>
<dbReference type="Pfam" id="PF26639">
    <property type="entry name" value="Het-6_barrel"/>
    <property type="match status" value="1"/>
</dbReference>